<dbReference type="GeneID" id="30201893"/>
<feature type="compositionally biased region" description="Polar residues" evidence="1">
    <location>
        <begin position="34"/>
        <end position="64"/>
    </location>
</feature>
<dbReference type="InterPro" id="IPR035189">
    <property type="entry name" value="Std1/Mth1"/>
</dbReference>
<sequence length="451" mass="51075">MYVSPVLSKTKSDTPKEYTNRARDEITRKLNLKPPSSQLRHGSSPLKNVSSASDHSLSKTNSYDSLEIPLTLSEKETTSKQENKPKSKLFGLSKLRHLNSSSSLKSSKKSSSEEDLIPSEPVDNDVQMEDYEYQQQLQPLHPVPSISSSFSSSASSISTTPSMTSKITNQDSIFSNQTLQTQYTNISQFSHPESIQEQHQQPGQPIMMTLQDALPSRFDDMYAPELLADPSLLIDGRPMFTKRALLDWELNDIRSLLIVDSIKPEWNNSLPIIYAPQGFKFEYLPLDADDETIVEKLVHSDIYKEAKFDVEFREQTAKYTLNAARQRHAMFLTNSGIPIFYNNRLSKPEWRNVIENFLLNLAVEAQCRYDFKKSCHELKKLKKAGNMSSNGNVNVSSSNGNSLLRKAIMNDSRTVVPGLPKLSKEDKAKLWTQVQAKVYKRIGLDWTPDSL</sequence>
<dbReference type="EMBL" id="KV454209">
    <property type="protein sequence ID" value="ODQ61355.1"/>
    <property type="molecule type" value="Genomic_DNA"/>
</dbReference>
<dbReference type="STRING" id="683960.A0A1E3P7G2"/>
<evidence type="ECO:0000313" key="3">
    <source>
        <dbReference type="Proteomes" id="UP000094112"/>
    </source>
</evidence>
<feature type="region of interest" description="Disordered" evidence="1">
    <location>
        <begin position="142"/>
        <end position="165"/>
    </location>
</feature>
<name>A0A1E3P7G2_WICAA</name>
<feature type="compositionally biased region" description="Basic and acidic residues" evidence="1">
    <location>
        <begin position="10"/>
        <end position="28"/>
    </location>
</feature>
<evidence type="ECO:0000256" key="1">
    <source>
        <dbReference type="SAM" id="MobiDB-lite"/>
    </source>
</evidence>
<feature type="compositionally biased region" description="Basic and acidic residues" evidence="1">
    <location>
        <begin position="74"/>
        <end position="85"/>
    </location>
</feature>
<gene>
    <name evidence="2" type="ORF">WICANDRAFT_77987</name>
</gene>
<accession>A0A1E3P7G2</accession>
<organism evidence="2 3">
    <name type="scientific">Wickerhamomyces anomalus (strain ATCC 58044 / CBS 1984 / NCYC 433 / NRRL Y-366-8)</name>
    <name type="common">Yeast</name>
    <name type="synonym">Hansenula anomala</name>
    <dbReference type="NCBI Taxonomy" id="683960"/>
    <lineage>
        <taxon>Eukaryota</taxon>
        <taxon>Fungi</taxon>
        <taxon>Dikarya</taxon>
        <taxon>Ascomycota</taxon>
        <taxon>Saccharomycotina</taxon>
        <taxon>Saccharomycetes</taxon>
        <taxon>Phaffomycetales</taxon>
        <taxon>Wickerhamomycetaceae</taxon>
        <taxon>Wickerhamomyces</taxon>
    </lineage>
</organism>
<feature type="region of interest" description="Disordered" evidence="1">
    <location>
        <begin position="100"/>
        <end position="125"/>
    </location>
</feature>
<feature type="region of interest" description="Disordered" evidence="1">
    <location>
        <begin position="74"/>
        <end position="93"/>
    </location>
</feature>
<feature type="compositionally biased region" description="Acidic residues" evidence="1">
    <location>
        <begin position="113"/>
        <end position="125"/>
    </location>
</feature>
<keyword evidence="3" id="KW-1185">Reference proteome</keyword>
<proteinExistence type="predicted"/>
<feature type="region of interest" description="Disordered" evidence="1">
    <location>
        <begin position="1"/>
        <end position="67"/>
    </location>
</feature>
<protein>
    <submittedName>
        <fullName evidence="2">Uncharacterized protein</fullName>
    </submittedName>
</protein>
<dbReference type="Pfam" id="PF17235">
    <property type="entry name" value="STD1"/>
    <property type="match status" value="1"/>
</dbReference>
<feature type="compositionally biased region" description="Low complexity" evidence="1">
    <location>
        <begin position="145"/>
        <end position="165"/>
    </location>
</feature>
<dbReference type="RefSeq" id="XP_019040562.1">
    <property type="nucleotide sequence ID" value="XM_019184647.1"/>
</dbReference>
<dbReference type="Proteomes" id="UP000094112">
    <property type="component" value="Unassembled WGS sequence"/>
</dbReference>
<dbReference type="AlphaFoldDB" id="A0A1E3P7G2"/>
<dbReference type="OrthoDB" id="4081967at2759"/>
<reference evidence="2 3" key="1">
    <citation type="journal article" date="2016" name="Proc. Natl. Acad. Sci. U.S.A.">
        <title>Comparative genomics of biotechnologically important yeasts.</title>
        <authorList>
            <person name="Riley R."/>
            <person name="Haridas S."/>
            <person name="Wolfe K.H."/>
            <person name="Lopes M.R."/>
            <person name="Hittinger C.T."/>
            <person name="Goeker M."/>
            <person name="Salamov A.A."/>
            <person name="Wisecaver J.H."/>
            <person name="Long T.M."/>
            <person name="Calvey C.H."/>
            <person name="Aerts A.L."/>
            <person name="Barry K.W."/>
            <person name="Choi C."/>
            <person name="Clum A."/>
            <person name="Coughlan A.Y."/>
            <person name="Deshpande S."/>
            <person name="Douglass A.P."/>
            <person name="Hanson S.J."/>
            <person name="Klenk H.-P."/>
            <person name="LaButti K.M."/>
            <person name="Lapidus A."/>
            <person name="Lindquist E.A."/>
            <person name="Lipzen A.M."/>
            <person name="Meier-Kolthoff J.P."/>
            <person name="Ohm R.A."/>
            <person name="Otillar R.P."/>
            <person name="Pangilinan J.L."/>
            <person name="Peng Y."/>
            <person name="Rokas A."/>
            <person name="Rosa C.A."/>
            <person name="Scheuner C."/>
            <person name="Sibirny A.A."/>
            <person name="Slot J.C."/>
            <person name="Stielow J.B."/>
            <person name="Sun H."/>
            <person name="Kurtzman C.P."/>
            <person name="Blackwell M."/>
            <person name="Grigoriev I.V."/>
            <person name="Jeffries T.W."/>
        </authorList>
    </citation>
    <scope>NUCLEOTIDE SEQUENCE [LARGE SCALE GENOMIC DNA]</scope>
    <source>
        <strain evidence="3">ATCC 58044 / CBS 1984 / NCYC 433 / NRRL Y-366-8</strain>
    </source>
</reference>
<evidence type="ECO:0000313" key="2">
    <source>
        <dbReference type="EMBL" id="ODQ61355.1"/>
    </source>
</evidence>